<dbReference type="InterPro" id="IPR017926">
    <property type="entry name" value="GATASE"/>
</dbReference>
<proteinExistence type="predicted"/>
<dbReference type="Pfam" id="PF00117">
    <property type="entry name" value="GATase"/>
    <property type="match status" value="1"/>
</dbReference>
<dbReference type="PROSITE" id="PS51273">
    <property type="entry name" value="GATASE_TYPE_1"/>
    <property type="match status" value="1"/>
</dbReference>
<dbReference type="STRING" id="655355.SAMN05216283_11751"/>
<name>A0A1I2LXA8_9BACT</name>
<dbReference type="InterPro" id="IPR044992">
    <property type="entry name" value="ChyE-like"/>
</dbReference>
<dbReference type="PANTHER" id="PTHR42695">
    <property type="entry name" value="GLUTAMINE AMIDOTRANSFERASE YLR126C-RELATED"/>
    <property type="match status" value="1"/>
</dbReference>
<dbReference type="PANTHER" id="PTHR42695:SF5">
    <property type="entry name" value="GLUTAMINE AMIDOTRANSFERASE YLR126C-RELATED"/>
    <property type="match status" value="1"/>
</dbReference>
<keyword evidence="3" id="KW-1185">Reference proteome</keyword>
<dbReference type="AlphaFoldDB" id="A0A1I2LXA8"/>
<protein>
    <submittedName>
        <fullName evidence="2">GMP synthase (Glutamine-hydrolysing)</fullName>
    </submittedName>
</protein>
<sequence length="199" mass="22477">MNEGKIEVTDQMKILIINSAEPEIREFVLNIQQHFNDSEVTCTLLEYADCLQTDLLAYDGIVISGSPQGDDIVEHHQPFFQWILNYPKPILGICAGHHITAVLYGGSYLRGLESESGDLPVDLLVDDPIFHGLPQQLTVHQMHNDSVTLPDGFIHIAQSSQCLNQGMKHQEKALYTFQFHPEYLNPKLFENFAAICKKD</sequence>
<gene>
    <name evidence="2" type="ORF">SAMN05216283_11751</name>
</gene>
<organism evidence="2 3">
    <name type="scientific">Sunxiuqinia elliptica</name>
    <dbReference type="NCBI Taxonomy" id="655355"/>
    <lineage>
        <taxon>Bacteria</taxon>
        <taxon>Pseudomonadati</taxon>
        <taxon>Bacteroidota</taxon>
        <taxon>Bacteroidia</taxon>
        <taxon>Marinilabiliales</taxon>
        <taxon>Prolixibacteraceae</taxon>
        <taxon>Sunxiuqinia</taxon>
    </lineage>
</organism>
<evidence type="ECO:0000313" key="3">
    <source>
        <dbReference type="Proteomes" id="UP000198964"/>
    </source>
</evidence>
<accession>A0A1I2LXA8</accession>
<dbReference type="EMBL" id="FONW01000017">
    <property type="protein sequence ID" value="SFF83150.1"/>
    <property type="molecule type" value="Genomic_DNA"/>
</dbReference>
<evidence type="ECO:0000313" key="2">
    <source>
        <dbReference type="EMBL" id="SFF83150.1"/>
    </source>
</evidence>
<dbReference type="Proteomes" id="UP000198964">
    <property type="component" value="Unassembled WGS sequence"/>
</dbReference>
<evidence type="ECO:0000259" key="1">
    <source>
        <dbReference type="Pfam" id="PF00117"/>
    </source>
</evidence>
<dbReference type="Gene3D" id="3.40.50.880">
    <property type="match status" value="1"/>
</dbReference>
<dbReference type="GO" id="GO:0005829">
    <property type="term" value="C:cytosol"/>
    <property type="evidence" value="ECO:0007669"/>
    <property type="project" value="TreeGrafter"/>
</dbReference>
<reference evidence="2 3" key="1">
    <citation type="submission" date="2016-10" db="EMBL/GenBank/DDBJ databases">
        <authorList>
            <person name="de Groot N.N."/>
        </authorList>
    </citation>
    <scope>NUCLEOTIDE SEQUENCE [LARGE SCALE GENOMIC DNA]</scope>
    <source>
        <strain evidence="2 3">CGMCC 1.9156</strain>
    </source>
</reference>
<dbReference type="InterPro" id="IPR029062">
    <property type="entry name" value="Class_I_gatase-like"/>
</dbReference>
<dbReference type="SUPFAM" id="SSF52317">
    <property type="entry name" value="Class I glutamine amidotransferase-like"/>
    <property type="match status" value="1"/>
</dbReference>
<feature type="domain" description="Glutamine amidotransferase" evidence="1">
    <location>
        <begin position="27"/>
        <end position="183"/>
    </location>
</feature>